<evidence type="ECO:0000313" key="1">
    <source>
        <dbReference type="EMBL" id="KAK8203142.1"/>
    </source>
</evidence>
<reference evidence="1" key="1">
    <citation type="submission" date="2024-02" db="EMBL/GenBank/DDBJ databases">
        <title>Metagenome Assembled Genome of Zalaria obscura JY119.</title>
        <authorList>
            <person name="Vighnesh L."/>
            <person name="Jagadeeshwari U."/>
            <person name="Venkata Ramana C."/>
            <person name="Sasikala C."/>
        </authorList>
    </citation>
    <scope>NUCLEOTIDE SEQUENCE</scope>
    <source>
        <strain evidence="1">JY119</strain>
    </source>
</reference>
<accession>A0ACC3S950</accession>
<proteinExistence type="predicted"/>
<dbReference type="Proteomes" id="UP001320706">
    <property type="component" value="Unassembled WGS sequence"/>
</dbReference>
<dbReference type="EMBL" id="JAMKPW020000032">
    <property type="protein sequence ID" value="KAK8203142.1"/>
    <property type="molecule type" value="Genomic_DNA"/>
</dbReference>
<gene>
    <name evidence="1" type="primary">RLR1</name>
    <name evidence="1" type="ORF">M8818_005367</name>
</gene>
<comment type="caution">
    <text evidence="1">The sequence shown here is derived from an EMBL/GenBank/DDBJ whole genome shotgun (WGS) entry which is preliminary data.</text>
</comment>
<sequence>MQELVRSSLDGRISASEAGDVIKAMVDKKPEGQTIDYHEMLIDTISLLEESDHRRSVLLPLFHACGVKAESLREVLELEALVGLNLVRGNFVTQRNRKATNLLYRQSNYNLLREETEGYAKLITEYFNIATTPIGAMNDDFAEDAFQRVKALVGSFDLDVGRVLDITLDVFANLLIKHFRFFIKYLRASSWWPEDHTLDNVKWECHQFDQLPKWALPGSATFFSSLEERERITNLRQTRDVEFWGRVKEIADEQMEEVKQKLVKEKEERERASRPGGAARNALAMAGALADDMPAPPPARSFKDTASSKASTPKPEDKDAKTEEDEKDKLPEPADQKIALLKSLLAIGALPEALYILGRFPWLVELAPEVPEHIHRILHHMLSKVYEETRPLSDREGLEDAANQVGDPAGLPKGSLNLTSAPPRKTLRWAKLDRADLGDGTAFMFYWDEWADNIPVCQTVDDVFLLCDTFLNLSGVNIGRDASLLSKLIRIGKHSMSQDSSEANGNRWIALTKRLLVPALSLTSQNPGVVNEAFELLKNWPTSVRYSIYAYWYTTASRVPEIQSAFKAKEAEAKDTLKRISKENIRPMGKKLAKVAYNLPGVVMRTAIQQMESYDNLIEVVVECTRYFTYLGYDVLTWSLMNALGNAGRNRVQADGMLTSSWLRALSNFAGAIFKRYSTTDPSPILQYVAHELRNGNSTDLEILEQIITSMAGIRSDITFNDAQVIAMAGGEVLRAQTLINLLDERHKSEKTSRRLLKALTEPGLAGQLLISIAQELQMYANHDTAKDAPLKVLGNNIDKIYQVFSQYLDLLRSNMSAKDFDAAVPDIPSLIADFGLDPSIAFTVGRVGVAAAIVEADAAKKAEQQEKRLTQDKPQVNGDSTMADAEEAATVGRNGTIEPDVDVKMETPAEGEDTKLTITEADGETKEVSIANKAATPTPSPTPAPGGPTHNQGDYWHPALSPLIEGLKGVLGPDIETSMSLPFYVAFWTLSLQDILVNSNSYEQELATLSHQIAQISNDRSDVSARGAQERDRKKKVIMDLKDRLTQEMKSQIGAYTQVRNRLNKEKDHWFPAFHTKVDNDLLNLSILQNCFLPRMLLSPLDAHYTFLMLKFLHNNGAPGFRTMHLYDLFFRKNQLAALISQCTSREAENLGRFLNELLKDLSSWHADKATYEKNAFGAKKQLPGFARRMTAENTPETFLEYEDFRRLLWKWHGNLNGAFKHCFESGEYMHIRNAIILLKSVHQHFPAVNFMGKDMQAKVTTLSQEEQRADLKLAAASLLGDLKKREKAWILPQAFRINEAPGAPKAGQSRPGTPQTGATPQPSANAAADTKTSSTPVPNGDSQANVRGGNDAEDGEIDDEKKDVDAMKTAETPLVTVDKPADSESVSRENKLDGAPSRPTTPSAPANRALETPVQPGSLPAKPDSSRPSSVQPQPGRGAHGLPIKPEPARPDSRQSARSNFSDRSGDRQGKRDGRERGQPSDYGRPERPVDTGRMPSGYPREPSPGHRSRARTPDRDYLSERERRDYAQGLPRPDDRRAHHDTRADAAWGPLRRDSGPHQPSGRHGDRGFANGMENMPPPANAGPQARGTHSREPLPPQAEVAAAVNPQRMAMINGSGARGSRDSRRERDDRSARDSRPRSASPVLDPRYASSSGPSRIDGPRDERRIPLDPSPYPPHDRRDEPSDRAPTGPRRSGASRDLFEGPAPARPPPADASHGRLGGRDMRHQDPNYGRLNAATEAPSGPRSLNGPSAQGGRDPPPSQPRGRGRPSDAPSAPPPSSPSSIRQPPSAPQSDRRNERPQPSSSAPSTPASEQAPPVGAVLHPSRMAQLAPIQTNNPPSGPKGRGGPPAGTPTGPSPVNKGPPSGPALASDRRGGGDRRFAGLNDTLQGGGIAGPGTSIRGRANRQAGDNMPASAAQPPSGPATPAPAQTQPHPTRANLIDDPEARGSSGPPSSGSYDGRSGGRNDARGERRSDRDRHRSSRDTSREGVPRDDGRDSRRGSEREHEDRSGRGPREAPRYGPREEVRRNGDRSIREDPYAPSPLGGPPMSAAPSQAHFNAPPHNDRGYGIGSRSREPLPPQQMPDEPRGPSRQFPRGVGKAVSENQTANSHTTPLCPHDSARSSAAPPSLHRQPCTPTVGIPVSVTSSGQTESQQKKSRQK</sequence>
<keyword evidence="2" id="KW-1185">Reference proteome</keyword>
<organism evidence="1 2">
    <name type="scientific">Zalaria obscura</name>
    <dbReference type="NCBI Taxonomy" id="2024903"/>
    <lineage>
        <taxon>Eukaryota</taxon>
        <taxon>Fungi</taxon>
        <taxon>Dikarya</taxon>
        <taxon>Ascomycota</taxon>
        <taxon>Pezizomycotina</taxon>
        <taxon>Dothideomycetes</taxon>
        <taxon>Dothideomycetidae</taxon>
        <taxon>Dothideales</taxon>
        <taxon>Zalariaceae</taxon>
        <taxon>Zalaria</taxon>
    </lineage>
</organism>
<evidence type="ECO:0000313" key="2">
    <source>
        <dbReference type="Proteomes" id="UP001320706"/>
    </source>
</evidence>
<name>A0ACC3S950_9PEZI</name>
<protein>
    <submittedName>
        <fullName evidence="1">THO2 plays a role in transcriptional elongation</fullName>
    </submittedName>
</protein>